<protein>
    <submittedName>
        <fullName evidence="1">Uncharacterized protein</fullName>
    </submittedName>
</protein>
<feature type="non-terminal residue" evidence="1">
    <location>
        <position position="1"/>
    </location>
</feature>
<dbReference type="Pfam" id="PF11951">
    <property type="entry name" value="Fungal_trans_2"/>
    <property type="match status" value="1"/>
</dbReference>
<evidence type="ECO:0000313" key="1">
    <source>
        <dbReference type="EMBL" id="OCK85742.1"/>
    </source>
</evidence>
<dbReference type="InterPro" id="IPR021858">
    <property type="entry name" value="Fun_TF"/>
</dbReference>
<gene>
    <name evidence="1" type="ORF">K432DRAFT_286227</name>
</gene>
<name>A0A8E2JKH3_9PEZI</name>
<dbReference type="AlphaFoldDB" id="A0A8E2JKH3"/>
<dbReference type="EMBL" id="KV744814">
    <property type="protein sequence ID" value="OCK85742.1"/>
    <property type="molecule type" value="Genomic_DNA"/>
</dbReference>
<sequence>LIYLDRASKKTPVSIAAFAKTIHDAFAIILNLKTYERTFPLFIVACEARMDVQRLSTLRLLRQTQQQFGIGNILRLQRFIERLWAQEDLDAYREVNYSSKISAVLSSSNSLPSFT</sequence>
<dbReference type="OrthoDB" id="5130013at2759"/>
<keyword evidence="2" id="KW-1185">Reference proteome</keyword>
<proteinExistence type="predicted"/>
<evidence type="ECO:0000313" key="2">
    <source>
        <dbReference type="Proteomes" id="UP000250266"/>
    </source>
</evidence>
<dbReference type="Proteomes" id="UP000250266">
    <property type="component" value="Unassembled WGS sequence"/>
</dbReference>
<organism evidence="1 2">
    <name type="scientific">Lepidopterella palustris CBS 459.81</name>
    <dbReference type="NCBI Taxonomy" id="1314670"/>
    <lineage>
        <taxon>Eukaryota</taxon>
        <taxon>Fungi</taxon>
        <taxon>Dikarya</taxon>
        <taxon>Ascomycota</taxon>
        <taxon>Pezizomycotina</taxon>
        <taxon>Dothideomycetes</taxon>
        <taxon>Pleosporomycetidae</taxon>
        <taxon>Mytilinidiales</taxon>
        <taxon>Argynnaceae</taxon>
        <taxon>Lepidopterella</taxon>
    </lineage>
</organism>
<reference evidence="1 2" key="1">
    <citation type="journal article" date="2016" name="Nat. Commun.">
        <title>Ectomycorrhizal ecology is imprinted in the genome of the dominant symbiotic fungus Cenococcum geophilum.</title>
        <authorList>
            <consortium name="DOE Joint Genome Institute"/>
            <person name="Peter M."/>
            <person name="Kohler A."/>
            <person name="Ohm R.A."/>
            <person name="Kuo A."/>
            <person name="Krutzmann J."/>
            <person name="Morin E."/>
            <person name="Arend M."/>
            <person name="Barry K.W."/>
            <person name="Binder M."/>
            <person name="Choi C."/>
            <person name="Clum A."/>
            <person name="Copeland A."/>
            <person name="Grisel N."/>
            <person name="Haridas S."/>
            <person name="Kipfer T."/>
            <person name="LaButti K."/>
            <person name="Lindquist E."/>
            <person name="Lipzen A."/>
            <person name="Maire R."/>
            <person name="Meier B."/>
            <person name="Mihaltcheva S."/>
            <person name="Molinier V."/>
            <person name="Murat C."/>
            <person name="Poggeler S."/>
            <person name="Quandt C.A."/>
            <person name="Sperisen C."/>
            <person name="Tritt A."/>
            <person name="Tisserant E."/>
            <person name="Crous P.W."/>
            <person name="Henrissat B."/>
            <person name="Nehls U."/>
            <person name="Egli S."/>
            <person name="Spatafora J.W."/>
            <person name="Grigoriev I.V."/>
            <person name="Martin F.M."/>
        </authorList>
    </citation>
    <scope>NUCLEOTIDE SEQUENCE [LARGE SCALE GENOMIC DNA]</scope>
    <source>
        <strain evidence="1 2">CBS 459.81</strain>
    </source>
</reference>
<accession>A0A8E2JKH3</accession>